<dbReference type="OrthoDB" id="2146193at2"/>
<comment type="caution">
    <text evidence="2">The sequence shown here is derived from an EMBL/GenBank/DDBJ whole genome shotgun (WGS) entry which is preliminary data.</text>
</comment>
<evidence type="ECO:0000313" key="3">
    <source>
        <dbReference type="Proteomes" id="UP000051565"/>
    </source>
</evidence>
<dbReference type="InterPro" id="IPR006448">
    <property type="entry name" value="Phage_term_ssu_P27"/>
</dbReference>
<accession>A0A0R2JV16</accession>
<sequence>MSKKAQKNKILTNRPPYYLKSYAAAMWRRIVPLLQGQYDFKKIDQTQIEMFCIQYEILRKAYDSIEDDGVVNRIEKSVQNASGQIVDKDLTGFKQNDAVKVITNAITQLNKLSDNLGLTPASRSSLMSLGNDEEDDDTSQSLAKVFNLTTPNAKENVK</sequence>
<organism evidence="2 3">
    <name type="scientific">Fructilactobacillus lindneri DSM 20690 = JCM 11027</name>
    <dbReference type="NCBI Taxonomy" id="1122148"/>
    <lineage>
        <taxon>Bacteria</taxon>
        <taxon>Bacillati</taxon>
        <taxon>Bacillota</taxon>
        <taxon>Bacilli</taxon>
        <taxon>Lactobacillales</taxon>
        <taxon>Lactobacillaceae</taxon>
        <taxon>Fructilactobacillus</taxon>
    </lineage>
</organism>
<evidence type="ECO:0000313" key="2">
    <source>
        <dbReference type="EMBL" id="KRN80843.1"/>
    </source>
</evidence>
<dbReference type="EMBL" id="JQBT01000001">
    <property type="protein sequence ID" value="KRN80843.1"/>
    <property type="molecule type" value="Genomic_DNA"/>
</dbReference>
<gene>
    <name evidence="2" type="ORF">IV52_GL000003</name>
</gene>
<dbReference type="STRING" id="53444.AYR59_04610"/>
<proteinExistence type="predicted"/>
<dbReference type="Proteomes" id="UP000051565">
    <property type="component" value="Unassembled WGS sequence"/>
</dbReference>
<protein>
    <submittedName>
        <fullName evidence="2">Uncharacterized protein</fullName>
    </submittedName>
</protein>
<dbReference type="Pfam" id="PF05119">
    <property type="entry name" value="Terminase_4"/>
    <property type="match status" value="1"/>
</dbReference>
<dbReference type="PATRIC" id="fig|1122148.6.peg.4"/>
<dbReference type="NCBIfam" id="TIGR01558">
    <property type="entry name" value="sm_term_P27"/>
    <property type="match status" value="1"/>
</dbReference>
<feature type="region of interest" description="Disordered" evidence="1">
    <location>
        <begin position="127"/>
        <end position="158"/>
    </location>
</feature>
<evidence type="ECO:0000256" key="1">
    <source>
        <dbReference type="SAM" id="MobiDB-lite"/>
    </source>
</evidence>
<keyword evidence="3" id="KW-1185">Reference proteome</keyword>
<dbReference type="AlphaFoldDB" id="A0A0R2JV16"/>
<reference evidence="2 3" key="1">
    <citation type="journal article" date="2015" name="Genome Announc.">
        <title>Expanding the biotechnology potential of lactobacilli through comparative genomics of 213 strains and associated genera.</title>
        <authorList>
            <person name="Sun Z."/>
            <person name="Harris H.M."/>
            <person name="McCann A."/>
            <person name="Guo C."/>
            <person name="Argimon S."/>
            <person name="Zhang W."/>
            <person name="Yang X."/>
            <person name="Jeffery I.B."/>
            <person name="Cooney J.C."/>
            <person name="Kagawa T.F."/>
            <person name="Liu W."/>
            <person name="Song Y."/>
            <person name="Salvetti E."/>
            <person name="Wrobel A."/>
            <person name="Rasinkangas P."/>
            <person name="Parkhill J."/>
            <person name="Rea M.C."/>
            <person name="O'Sullivan O."/>
            <person name="Ritari J."/>
            <person name="Douillard F.P."/>
            <person name="Paul Ross R."/>
            <person name="Yang R."/>
            <person name="Briner A.E."/>
            <person name="Felis G.E."/>
            <person name="de Vos W.M."/>
            <person name="Barrangou R."/>
            <person name="Klaenhammer T.R."/>
            <person name="Caufield P.W."/>
            <person name="Cui Y."/>
            <person name="Zhang H."/>
            <person name="O'Toole P.W."/>
        </authorList>
    </citation>
    <scope>NUCLEOTIDE SEQUENCE [LARGE SCALE GENOMIC DNA]</scope>
    <source>
        <strain evidence="2 3">DSM 20690</strain>
    </source>
</reference>
<name>A0A0R2JV16_9LACO</name>
<dbReference type="RefSeq" id="WP_054646841.1">
    <property type="nucleotide sequence ID" value="NZ_FUXS01000023.1"/>
</dbReference>
<feature type="compositionally biased region" description="Polar residues" evidence="1">
    <location>
        <begin position="139"/>
        <end position="158"/>
    </location>
</feature>